<name>A0ACB7TDB7_HYAAI</name>
<dbReference type="Proteomes" id="UP000821845">
    <property type="component" value="Chromosome 1"/>
</dbReference>
<sequence>MVDDQVPEKKENLPPGSLGSGIEVFVYRRIRTRASRRRLSRNVSSRPAMGNQPGVARMDTSDPDGTPSASRRKSGEASREQRTPAGIGPLSSIEHQVNLPEVRAVLSEIINCVDCEPSSETAVETSGDREDDMADRTFSPRPLSAPTEDLHCLPGQGSVDKTFVIDETPHTSLHDGEAAASVGHTQGQKNSLDNPSSSCDARTEKQLLNISLLDVTNKSELDLTYTTAKGSPLGATGFFSINSNDSSIAALVEKNEVNAPAASTINESHHQQDSLEAVPENTVEFPSVLSETSSRDVTCIAVEDTLLLPESDNVPTKASGLLNPGVINEALVPFELYDQNVNLLEPSDSRKLPDAPVSLDTNSLLCFDNCSTPSVSSGSEERRKTSNLSSKDGEPTGTGSQNETLTFSVTDSNDNLVTTKGDENTTGISVIPKSLGAAAVGSGDQACIQHSSDKDKTEGTLPVDSEAGPEVAQFSKEEFNAAAVYFKEDLGFLEKVGSSRRLGRTSLGRCSLYLAFDPLARRRSEGEFVD</sequence>
<evidence type="ECO:0000313" key="2">
    <source>
        <dbReference type="Proteomes" id="UP000821845"/>
    </source>
</evidence>
<organism evidence="1 2">
    <name type="scientific">Hyalomma asiaticum</name>
    <name type="common">Tick</name>
    <dbReference type="NCBI Taxonomy" id="266040"/>
    <lineage>
        <taxon>Eukaryota</taxon>
        <taxon>Metazoa</taxon>
        <taxon>Ecdysozoa</taxon>
        <taxon>Arthropoda</taxon>
        <taxon>Chelicerata</taxon>
        <taxon>Arachnida</taxon>
        <taxon>Acari</taxon>
        <taxon>Parasitiformes</taxon>
        <taxon>Ixodida</taxon>
        <taxon>Ixodoidea</taxon>
        <taxon>Ixodidae</taxon>
        <taxon>Hyalomminae</taxon>
        <taxon>Hyalomma</taxon>
    </lineage>
</organism>
<gene>
    <name evidence="1" type="ORF">HPB50_001339</name>
</gene>
<reference evidence="1" key="1">
    <citation type="submission" date="2020-05" db="EMBL/GenBank/DDBJ databases">
        <title>Large-scale comparative analyses of tick genomes elucidate their genetic diversity and vector capacities.</title>
        <authorList>
            <person name="Jia N."/>
            <person name="Wang J."/>
            <person name="Shi W."/>
            <person name="Du L."/>
            <person name="Sun Y."/>
            <person name="Zhan W."/>
            <person name="Jiang J."/>
            <person name="Wang Q."/>
            <person name="Zhang B."/>
            <person name="Ji P."/>
            <person name="Sakyi L.B."/>
            <person name="Cui X."/>
            <person name="Yuan T."/>
            <person name="Jiang B."/>
            <person name="Yang W."/>
            <person name="Lam T.T.-Y."/>
            <person name="Chang Q."/>
            <person name="Ding S."/>
            <person name="Wang X."/>
            <person name="Zhu J."/>
            <person name="Ruan X."/>
            <person name="Zhao L."/>
            <person name="Wei J."/>
            <person name="Que T."/>
            <person name="Du C."/>
            <person name="Cheng J."/>
            <person name="Dai P."/>
            <person name="Han X."/>
            <person name="Huang E."/>
            <person name="Gao Y."/>
            <person name="Liu J."/>
            <person name="Shao H."/>
            <person name="Ye R."/>
            <person name="Li L."/>
            <person name="Wei W."/>
            <person name="Wang X."/>
            <person name="Wang C."/>
            <person name="Yang T."/>
            <person name="Huo Q."/>
            <person name="Li W."/>
            <person name="Guo W."/>
            <person name="Chen H."/>
            <person name="Zhou L."/>
            <person name="Ni X."/>
            <person name="Tian J."/>
            <person name="Zhou Y."/>
            <person name="Sheng Y."/>
            <person name="Liu T."/>
            <person name="Pan Y."/>
            <person name="Xia L."/>
            <person name="Li J."/>
            <person name="Zhao F."/>
            <person name="Cao W."/>
        </authorList>
    </citation>
    <scope>NUCLEOTIDE SEQUENCE</scope>
    <source>
        <strain evidence="1">Hyas-2018</strain>
    </source>
</reference>
<comment type="caution">
    <text evidence="1">The sequence shown here is derived from an EMBL/GenBank/DDBJ whole genome shotgun (WGS) entry which is preliminary data.</text>
</comment>
<dbReference type="EMBL" id="CM023481">
    <property type="protein sequence ID" value="KAH6944029.1"/>
    <property type="molecule type" value="Genomic_DNA"/>
</dbReference>
<proteinExistence type="predicted"/>
<keyword evidence="2" id="KW-1185">Reference proteome</keyword>
<accession>A0ACB7TDB7</accession>
<protein>
    <submittedName>
        <fullName evidence="1">Uncharacterized protein</fullName>
    </submittedName>
</protein>
<evidence type="ECO:0000313" key="1">
    <source>
        <dbReference type="EMBL" id="KAH6944029.1"/>
    </source>
</evidence>